<protein>
    <submittedName>
        <fullName evidence="5">2-phospho-L-lactate guanylyltransferase</fullName>
    </submittedName>
</protein>
<dbReference type="NCBIfam" id="TIGR03552">
    <property type="entry name" value="F420_cofC"/>
    <property type="match status" value="1"/>
</dbReference>
<evidence type="ECO:0000313" key="5">
    <source>
        <dbReference type="EMBL" id="GAA3806481.1"/>
    </source>
</evidence>
<accession>A0ABP7I511</accession>
<dbReference type="Gene3D" id="3.90.550.10">
    <property type="entry name" value="Spore Coat Polysaccharide Biosynthesis Protein SpsA, Chain A"/>
    <property type="match status" value="1"/>
</dbReference>
<dbReference type="InterPro" id="IPR029044">
    <property type="entry name" value="Nucleotide-diphossugar_trans"/>
</dbReference>
<keyword evidence="6" id="KW-1185">Reference proteome</keyword>
<sequence length="214" mass="21526">MVAPADGFAAIVPVKSPSVGKSRLTGLSVDRRLLAAAFAADTVAACLATPGVLRVLAVTEDDDVARGLEALGAEVCPDGPVPGLNPALRHGASVARERWPSLTPVALLADLPALRPEDLGAALAAVADREAGGTSYVIDADGSGTTLYTAPYDDFAPRFGVDSAAAHAEAGAWPVPGELPSLRRDVDDADGLQAALTLGVGASTTAVLAEPTGR</sequence>
<dbReference type="Proteomes" id="UP001501821">
    <property type="component" value="Unassembled WGS sequence"/>
</dbReference>
<organism evidence="5 6">
    <name type="scientific">Nocardioides panacisoli</name>
    <dbReference type="NCBI Taxonomy" id="627624"/>
    <lineage>
        <taxon>Bacteria</taxon>
        <taxon>Bacillati</taxon>
        <taxon>Actinomycetota</taxon>
        <taxon>Actinomycetes</taxon>
        <taxon>Propionibacteriales</taxon>
        <taxon>Nocardioidaceae</taxon>
        <taxon>Nocardioides</taxon>
    </lineage>
</organism>
<reference evidence="6" key="1">
    <citation type="journal article" date="2019" name="Int. J. Syst. Evol. Microbiol.">
        <title>The Global Catalogue of Microorganisms (GCM) 10K type strain sequencing project: providing services to taxonomists for standard genome sequencing and annotation.</title>
        <authorList>
            <consortium name="The Broad Institute Genomics Platform"/>
            <consortium name="The Broad Institute Genome Sequencing Center for Infectious Disease"/>
            <person name="Wu L."/>
            <person name="Ma J."/>
        </authorList>
    </citation>
    <scope>NUCLEOTIDE SEQUENCE [LARGE SCALE GENOMIC DNA]</scope>
    <source>
        <strain evidence="6">JCM 16953</strain>
    </source>
</reference>
<dbReference type="EMBL" id="BAABAH010000002">
    <property type="protein sequence ID" value="GAA3806481.1"/>
    <property type="molecule type" value="Genomic_DNA"/>
</dbReference>
<keyword evidence="3" id="KW-0547">Nucleotide-binding</keyword>
<dbReference type="PANTHER" id="PTHR40392">
    <property type="entry name" value="2-PHOSPHO-L-LACTATE GUANYLYLTRANSFERASE"/>
    <property type="match status" value="1"/>
</dbReference>
<evidence type="ECO:0000313" key="6">
    <source>
        <dbReference type="Proteomes" id="UP001501821"/>
    </source>
</evidence>
<dbReference type="PANTHER" id="PTHR40392:SF1">
    <property type="entry name" value="2-PHOSPHO-L-LACTATE GUANYLYLTRANSFERASE"/>
    <property type="match status" value="1"/>
</dbReference>
<evidence type="ECO:0000256" key="1">
    <source>
        <dbReference type="ARBA" id="ARBA00022679"/>
    </source>
</evidence>
<dbReference type="InterPro" id="IPR002835">
    <property type="entry name" value="CofC"/>
</dbReference>
<keyword evidence="2 5" id="KW-0548">Nucleotidyltransferase</keyword>
<dbReference type="SUPFAM" id="SSF53448">
    <property type="entry name" value="Nucleotide-diphospho-sugar transferases"/>
    <property type="match status" value="1"/>
</dbReference>
<evidence type="ECO:0000256" key="4">
    <source>
        <dbReference type="ARBA" id="ARBA00023134"/>
    </source>
</evidence>
<proteinExistence type="predicted"/>
<evidence type="ECO:0000256" key="3">
    <source>
        <dbReference type="ARBA" id="ARBA00022741"/>
    </source>
</evidence>
<evidence type="ECO:0000256" key="2">
    <source>
        <dbReference type="ARBA" id="ARBA00022695"/>
    </source>
</evidence>
<gene>
    <name evidence="5" type="primary">cofC</name>
    <name evidence="5" type="ORF">GCM10022242_06900</name>
</gene>
<dbReference type="GO" id="GO:0016779">
    <property type="term" value="F:nucleotidyltransferase activity"/>
    <property type="evidence" value="ECO:0007669"/>
    <property type="project" value="UniProtKB-KW"/>
</dbReference>
<keyword evidence="4" id="KW-0342">GTP-binding</keyword>
<name>A0ABP7I511_9ACTN</name>
<dbReference type="RefSeq" id="WP_344772403.1">
    <property type="nucleotide sequence ID" value="NZ_BAABAH010000002.1"/>
</dbReference>
<comment type="caution">
    <text evidence="5">The sequence shown here is derived from an EMBL/GenBank/DDBJ whole genome shotgun (WGS) entry which is preliminary data.</text>
</comment>
<keyword evidence="1" id="KW-0808">Transferase</keyword>